<evidence type="ECO:0000313" key="3">
    <source>
        <dbReference type="EMBL" id="MPC37074.1"/>
    </source>
</evidence>
<comment type="caution">
    <text evidence="3">The sequence shown here is derived from an EMBL/GenBank/DDBJ whole genome shotgun (WGS) entry which is preliminary data.</text>
</comment>
<feature type="signal peptide" evidence="2">
    <location>
        <begin position="1"/>
        <end position="15"/>
    </location>
</feature>
<keyword evidence="4" id="KW-1185">Reference proteome</keyword>
<proteinExistence type="predicted"/>
<dbReference type="EMBL" id="VSRR010003679">
    <property type="protein sequence ID" value="MPC37074.1"/>
    <property type="molecule type" value="Genomic_DNA"/>
</dbReference>
<evidence type="ECO:0000256" key="1">
    <source>
        <dbReference type="SAM" id="MobiDB-lite"/>
    </source>
</evidence>
<sequence length="103" mass="11017">MVRALLAATLTLLHSADLLSSNDEPHHQTCSLIPTTNHVIGWWRQSGSADGMGPSVPCPAPSNTYPPQGHHAVTTDHPVSGVTRTDNTPSPHACFPLHHLPSY</sequence>
<evidence type="ECO:0000256" key="2">
    <source>
        <dbReference type="SAM" id="SignalP"/>
    </source>
</evidence>
<accession>A0A5B7EXM2</accession>
<dbReference type="AlphaFoldDB" id="A0A5B7EXM2"/>
<evidence type="ECO:0000313" key="4">
    <source>
        <dbReference type="Proteomes" id="UP000324222"/>
    </source>
</evidence>
<gene>
    <name evidence="3" type="ORF">E2C01_030546</name>
</gene>
<organism evidence="3 4">
    <name type="scientific">Portunus trituberculatus</name>
    <name type="common">Swimming crab</name>
    <name type="synonym">Neptunus trituberculatus</name>
    <dbReference type="NCBI Taxonomy" id="210409"/>
    <lineage>
        <taxon>Eukaryota</taxon>
        <taxon>Metazoa</taxon>
        <taxon>Ecdysozoa</taxon>
        <taxon>Arthropoda</taxon>
        <taxon>Crustacea</taxon>
        <taxon>Multicrustacea</taxon>
        <taxon>Malacostraca</taxon>
        <taxon>Eumalacostraca</taxon>
        <taxon>Eucarida</taxon>
        <taxon>Decapoda</taxon>
        <taxon>Pleocyemata</taxon>
        <taxon>Brachyura</taxon>
        <taxon>Eubrachyura</taxon>
        <taxon>Portunoidea</taxon>
        <taxon>Portunidae</taxon>
        <taxon>Portuninae</taxon>
        <taxon>Portunus</taxon>
    </lineage>
</organism>
<reference evidence="3 4" key="1">
    <citation type="submission" date="2019-05" db="EMBL/GenBank/DDBJ databases">
        <title>Another draft genome of Portunus trituberculatus and its Hox gene families provides insights of decapod evolution.</title>
        <authorList>
            <person name="Jeong J.-H."/>
            <person name="Song I."/>
            <person name="Kim S."/>
            <person name="Choi T."/>
            <person name="Kim D."/>
            <person name="Ryu S."/>
            <person name="Kim W."/>
        </authorList>
    </citation>
    <scope>NUCLEOTIDE SEQUENCE [LARGE SCALE GENOMIC DNA]</scope>
    <source>
        <tissue evidence="3">Muscle</tissue>
    </source>
</reference>
<keyword evidence="2" id="KW-0732">Signal</keyword>
<name>A0A5B7EXM2_PORTR</name>
<feature type="chain" id="PRO_5022835404" description="Secreted protein" evidence="2">
    <location>
        <begin position="16"/>
        <end position="103"/>
    </location>
</feature>
<protein>
    <recommendedName>
        <fullName evidence="5">Secreted protein</fullName>
    </recommendedName>
</protein>
<feature type="region of interest" description="Disordered" evidence="1">
    <location>
        <begin position="52"/>
        <end position="90"/>
    </location>
</feature>
<evidence type="ECO:0008006" key="5">
    <source>
        <dbReference type="Google" id="ProtNLM"/>
    </source>
</evidence>
<dbReference type="Proteomes" id="UP000324222">
    <property type="component" value="Unassembled WGS sequence"/>
</dbReference>